<comment type="caution">
    <text evidence="11">The sequence shown here is derived from an EMBL/GenBank/DDBJ whole genome shotgun (WGS) entry which is preliminary data.</text>
</comment>
<comment type="cofactor">
    <cofactor evidence="1 8">
        <name>Mg(2+)</name>
        <dbReference type="ChEBI" id="CHEBI:18420"/>
    </cofactor>
</comment>
<name>A0A6N8JCF5_9BACT</name>
<keyword evidence="2 8" id="KW-0169">Cobalamin biosynthesis</keyword>
<evidence type="ECO:0000256" key="5">
    <source>
        <dbReference type="ARBA" id="ARBA00022840"/>
    </source>
</evidence>
<feature type="domain" description="CobB/CobQ-like glutamine amidotransferase" evidence="10">
    <location>
        <begin position="235"/>
        <end position="417"/>
    </location>
</feature>
<dbReference type="EC" id="6.3.5.11" evidence="8"/>
<dbReference type="CDD" id="cd05388">
    <property type="entry name" value="CobB_N"/>
    <property type="match status" value="1"/>
</dbReference>
<dbReference type="SUPFAM" id="SSF52540">
    <property type="entry name" value="P-loop containing nucleoside triphosphate hydrolases"/>
    <property type="match status" value="1"/>
</dbReference>
<keyword evidence="6 8" id="KW-0460">Magnesium</keyword>
<dbReference type="GO" id="GO:0005524">
    <property type="term" value="F:ATP binding"/>
    <property type="evidence" value="ECO:0007669"/>
    <property type="project" value="UniProtKB-UniRule"/>
</dbReference>
<dbReference type="AlphaFoldDB" id="A0A6N8JCF5"/>
<reference evidence="11 12" key="1">
    <citation type="submission" date="2019-12" db="EMBL/GenBank/DDBJ databases">
        <title>The draft genomic sequence of strain Chitinophaga oryziterrae JCM 16595.</title>
        <authorList>
            <person name="Zhang X."/>
        </authorList>
    </citation>
    <scope>NUCLEOTIDE SEQUENCE [LARGE SCALE GENOMIC DNA]</scope>
    <source>
        <strain evidence="11 12">JCM 16595</strain>
    </source>
</reference>
<protein>
    <recommendedName>
        <fullName evidence="8">Cobyrinate a,c-diamide synthase</fullName>
        <ecNumber evidence="8">6.3.5.11</ecNumber>
    </recommendedName>
    <alternativeName>
        <fullName evidence="8">Cobyrinic acid a,c-diamide synthetase</fullName>
    </alternativeName>
</protein>
<feature type="site" description="Increases nucleophilicity of active site Cys" evidence="8">
    <location>
        <position position="411"/>
    </location>
</feature>
<dbReference type="PANTHER" id="PTHR43873">
    <property type="entry name" value="COBYRINATE A,C-DIAMIDE SYNTHASE"/>
    <property type="match status" value="1"/>
</dbReference>
<keyword evidence="12" id="KW-1185">Reference proteome</keyword>
<dbReference type="InterPro" id="IPR027417">
    <property type="entry name" value="P-loop_NTPase"/>
</dbReference>
<dbReference type="NCBIfam" id="NF002204">
    <property type="entry name" value="PRK01077.1"/>
    <property type="match status" value="1"/>
</dbReference>
<evidence type="ECO:0000259" key="10">
    <source>
        <dbReference type="Pfam" id="PF07685"/>
    </source>
</evidence>
<comment type="catalytic activity">
    <reaction evidence="8">
        <text>cob(II)yrinate + 2 L-glutamine + 2 ATP + 2 H2O = cob(II)yrinate a,c diamide + 2 L-glutamate + 2 ADP + 2 phosphate + 2 H(+)</text>
        <dbReference type="Rhea" id="RHEA:26289"/>
        <dbReference type="ChEBI" id="CHEBI:15377"/>
        <dbReference type="ChEBI" id="CHEBI:15378"/>
        <dbReference type="ChEBI" id="CHEBI:29985"/>
        <dbReference type="ChEBI" id="CHEBI:30616"/>
        <dbReference type="ChEBI" id="CHEBI:43474"/>
        <dbReference type="ChEBI" id="CHEBI:58359"/>
        <dbReference type="ChEBI" id="CHEBI:58537"/>
        <dbReference type="ChEBI" id="CHEBI:58894"/>
        <dbReference type="ChEBI" id="CHEBI:456216"/>
        <dbReference type="EC" id="6.3.5.11"/>
    </reaction>
</comment>
<dbReference type="GO" id="GO:0042242">
    <property type="term" value="F:cobyrinic acid a,c-diamide synthase activity"/>
    <property type="evidence" value="ECO:0007669"/>
    <property type="project" value="UniProtKB-UniRule"/>
</dbReference>
<dbReference type="PANTHER" id="PTHR43873:SF1">
    <property type="entry name" value="COBYRINATE A,C-DIAMIDE SYNTHASE"/>
    <property type="match status" value="1"/>
</dbReference>
<dbReference type="NCBIfam" id="TIGR00379">
    <property type="entry name" value="cobB"/>
    <property type="match status" value="1"/>
</dbReference>
<dbReference type="Gene3D" id="3.40.50.880">
    <property type="match status" value="1"/>
</dbReference>
<comment type="similarity">
    <text evidence="8">Belongs to the CobB/CbiA family.</text>
</comment>
<dbReference type="InterPro" id="IPR029062">
    <property type="entry name" value="Class_I_gatase-like"/>
</dbReference>
<evidence type="ECO:0000256" key="1">
    <source>
        <dbReference type="ARBA" id="ARBA00001946"/>
    </source>
</evidence>
<dbReference type="PROSITE" id="PS51274">
    <property type="entry name" value="GATASE_COBBQ"/>
    <property type="match status" value="1"/>
</dbReference>
<keyword evidence="5 8" id="KW-0067">ATP-binding</keyword>
<dbReference type="Gene3D" id="3.40.50.300">
    <property type="entry name" value="P-loop containing nucleotide triphosphate hydrolases"/>
    <property type="match status" value="1"/>
</dbReference>
<evidence type="ECO:0000256" key="7">
    <source>
        <dbReference type="ARBA" id="ARBA00022962"/>
    </source>
</evidence>
<comment type="domain">
    <text evidence="8">Comprises of two domains. The C-terminal domain contains the binding site for glutamine and catalyzes the hydrolysis of this substrate to glutamate and ammonia. The N-terminal domain is anticipated to bind ATP and cobyrinate and catalyzes the ultimate synthesis of the diamide product. The ammonia produced via the glutaminase domain is probably translocated to the adjacent domain via a molecular tunnel, where it reacts with an activated intermediate.</text>
</comment>
<feature type="domain" description="CobQ/CobB/MinD/ParA nucleotide binding" evidence="9">
    <location>
        <begin position="6"/>
        <end position="186"/>
    </location>
</feature>
<sequence length="435" mass="48186">MKSRFLIAAPSSNSGKTTLTLGLLRLLHNRSLQVQPFKCGPDYIDTKHHTAAAASQSINLDTFMMSTDHVQSLFHKYDADISIVEGVMGLFDGADRMKGSSAEIAILLNLPVILVINAKAMAYSVAPLLYGFKHFDPAVNIAGVIFNCVNTESHYRFLKEACEDVGVEALGYVPVNENIRIPSRHLGLNIGDEYDYDSIADHISKTVNVERLLEITTSTASIPYTQNTPQTGTLKIAIAKDEAFNFTYYENIEVLKQLGEVTYFSPIHDTILPETDLLYLAGGYPELYVEALSANAEMREKIFNYCNNGGRVIAECGGMMYLGKSITDREGTSYPMAGFLDITTSMEQAKLTLGYRTVTINNNILKGHEFHYSTYKEEGDLVKTGEVQNAKGINVNTPVYQQKNVTASYIHFYWGEHQSNNALDAFLSILNASSK</sequence>
<dbReference type="RefSeq" id="WP_157301585.1">
    <property type="nucleotide sequence ID" value="NZ_BAAAZB010000004.1"/>
</dbReference>
<evidence type="ECO:0000313" key="11">
    <source>
        <dbReference type="EMBL" id="MVT42975.1"/>
    </source>
</evidence>
<evidence type="ECO:0000256" key="8">
    <source>
        <dbReference type="HAMAP-Rule" id="MF_00027"/>
    </source>
</evidence>
<keyword evidence="7 8" id="KW-0315">Glutamine amidotransferase</keyword>
<dbReference type="EMBL" id="WRXO01000006">
    <property type="protein sequence ID" value="MVT42975.1"/>
    <property type="molecule type" value="Genomic_DNA"/>
</dbReference>
<organism evidence="11 12">
    <name type="scientific">Chitinophaga oryziterrae</name>
    <dbReference type="NCBI Taxonomy" id="1031224"/>
    <lineage>
        <taxon>Bacteria</taxon>
        <taxon>Pseudomonadati</taxon>
        <taxon>Bacteroidota</taxon>
        <taxon>Chitinophagia</taxon>
        <taxon>Chitinophagales</taxon>
        <taxon>Chitinophagaceae</taxon>
        <taxon>Chitinophaga</taxon>
    </lineage>
</organism>
<comment type="function">
    <text evidence="8">Catalyzes the ATP-dependent amidation of the two carboxylate groups at positions a and c of cobyrinate, using either L-glutamine or ammonia as the nitrogen source.</text>
</comment>
<dbReference type="InterPro" id="IPR002586">
    <property type="entry name" value="CobQ/CobB/MinD/ParA_Nub-bd_dom"/>
</dbReference>
<evidence type="ECO:0000256" key="3">
    <source>
        <dbReference type="ARBA" id="ARBA00022598"/>
    </source>
</evidence>
<dbReference type="Proteomes" id="UP000468388">
    <property type="component" value="Unassembled WGS sequence"/>
</dbReference>
<proteinExistence type="inferred from homology"/>
<dbReference type="UniPathway" id="UPA00148">
    <property type="reaction ID" value="UER00231"/>
</dbReference>
<evidence type="ECO:0000256" key="4">
    <source>
        <dbReference type="ARBA" id="ARBA00022741"/>
    </source>
</evidence>
<dbReference type="GO" id="GO:0009236">
    <property type="term" value="P:cobalamin biosynthetic process"/>
    <property type="evidence" value="ECO:0007669"/>
    <property type="project" value="UniProtKB-UniRule"/>
</dbReference>
<dbReference type="SUPFAM" id="SSF52317">
    <property type="entry name" value="Class I glutamine amidotransferase-like"/>
    <property type="match status" value="1"/>
</dbReference>
<dbReference type="CDD" id="cd03130">
    <property type="entry name" value="GATase1_CobB"/>
    <property type="match status" value="1"/>
</dbReference>
<dbReference type="OrthoDB" id="9764035at2"/>
<keyword evidence="3 8" id="KW-0436">Ligase</keyword>
<dbReference type="Pfam" id="PF07685">
    <property type="entry name" value="GATase_3"/>
    <property type="match status" value="1"/>
</dbReference>
<comment type="miscellaneous">
    <text evidence="8">The a and c carboxylates of cobyrinate are activated for nucleophilic attack via formation of a phosphorylated intermediate by ATP. CbiA catalyzes first the amidation of the c-carboxylate, and then that of the a-carboxylate.</text>
</comment>
<gene>
    <name evidence="8" type="primary">cbiA</name>
    <name evidence="11" type="ORF">GO495_20430</name>
</gene>
<feature type="active site" description="Nucleophile" evidence="8">
    <location>
        <position position="316"/>
    </location>
</feature>
<evidence type="ECO:0000313" key="12">
    <source>
        <dbReference type="Proteomes" id="UP000468388"/>
    </source>
</evidence>
<accession>A0A6N8JCF5</accession>
<evidence type="ECO:0000259" key="9">
    <source>
        <dbReference type="Pfam" id="PF01656"/>
    </source>
</evidence>
<dbReference type="InterPro" id="IPR004484">
    <property type="entry name" value="CbiA/CobB_synth"/>
</dbReference>
<evidence type="ECO:0000256" key="2">
    <source>
        <dbReference type="ARBA" id="ARBA00022573"/>
    </source>
</evidence>
<comment type="pathway">
    <text evidence="8">Cofactor biosynthesis; adenosylcobalamin biosynthesis; cob(II)yrinate a,c-diamide from sirohydrochlorin (anaerobic route): step 10/10.</text>
</comment>
<evidence type="ECO:0000256" key="6">
    <source>
        <dbReference type="ARBA" id="ARBA00022842"/>
    </source>
</evidence>
<dbReference type="InterPro" id="IPR011698">
    <property type="entry name" value="GATase_3"/>
</dbReference>
<keyword evidence="4 8" id="KW-0547">Nucleotide-binding</keyword>
<dbReference type="Pfam" id="PF01656">
    <property type="entry name" value="CbiA"/>
    <property type="match status" value="1"/>
</dbReference>
<dbReference type="HAMAP" id="MF_00027">
    <property type="entry name" value="CobB_CbiA"/>
    <property type="match status" value="1"/>
</dbReference>